<keyword evidence="3" id="KW-1185">Reference proteome</keyword>
<comment type="caution">
    <text evidence="2">The sequence shown here is derived from an EMBL/GenBank/DDBJ whole genome shotgun (WGS) entry which is preliminary data.</text>
</comment>
<evidence type="ECO:0000313" key="2">
    <source>
        <dbReference type="EMBL" id="KAA9352885.1"/>
    </source>
</evidence>
<dbReference type="AlphaFoldDB" id="A0A5N1JER4"/>
<evidence type="ECO:0000313" key="3">
    <source>
        <dbReference type="Proteomes" id="UP000326344"/>
    </source>
</evidence>
<dbReference type="InterPro" id="IPR021862">
    <property type="entry name" value="DUF3472"/>
</dbReference>
<feature type="domain" description="DUF5077" evidence="1">
    <location>
        <begin position="30"/>
        <end position="149"/>
    </location>
</feature>
<dbReference type="EMBL" id="VTWS01000004">
    <property type="protein sequence ID" value="KAA9352885.1"/>
    <property type="molecule type" value="Genomic_DNA"/>
</dbReference>
<accession>A0A5N1JER4</accession>
<protein>
    <submittedName>
        <fullName evidence="2">DUF5077 domain-containing protein</fullName>
    </submittedName>
</protein>
<organism evidence="2 3">
    <name type="scientific">Larkinella humicola</name>
    <dbReference type="NCBI Taxonomy" id="2607654"/>
    <lineage>
        <taxon>Bacteria</taxon>
        <taxon>Pseudomonadati</taxon>
        <taxon>Bacteroidota</taxon>
        <taxon>Cytophagia</taxon>
        <taxon>Cytophagales</taxon>
        <taxon>Spirosomataceae</taxon>
        <taxon>Larkinella</taxon>
    </lineage>
</organism>
<reference evidence="2 3" key="1">
    <citation type="submission" date="2019-09" db="EMBL/GenBank/DDBJ databases">
        <title>Genome Sequence of Larkinella sp MA1.</title>
        <authorList>
            <person name="Srinivasan S."/>
        </authorList>
    </citation>
    <scope>NUCLEOTIDE SEQUENCE [LARGE SCALE GENOMIC DNA]</scope>
    <source>
        <strain evidence="2 3">MA1</strain>
    </source>
</reference>
<dbReference type="InterPro" id="IPR031712">
    <property type="entry name" value="DUF5077"/>
</dbReference>
<dbReference type="Pfam" id="PF16871">
    <property type="entry name" value="DUF5077"/>
    <property type="match status" value="1"/>
</dbReference>
<dbReference type="Proteomes" id="UP000326344">
    <property type="component" value="Unassembled WGS sequence"/>
</dbReference>
<sequence length="432" mass="48549">MTILNPILFLVSTWFFTLTGDSHDANRRSVPIGGNAWVTKPSHSPEKITNDGLTGWTHPESVVSTYIRFDRAGTLKLSATMSVPEGESKIRVSVLNKAVEFSASGSTDKDYYVGEWAVQKPGYVRIDLQGLTKSGPVFGQLRELGISGDLVDDRTVFVRNNQGNYFHWGRRGPSVHLKYATPDNSDSEWFYNEITVPEGNDVLGSYFMANGFAEGYFGMQVNSPTERRILFSVWSPFKTDNPKDIPDDQKILLEKKGEGVTTNDFGNEGSGGQSYLRYPWKAGRTYRFLLRGRPTENGYTTYIAYFSDAKDKDWQLIASFKRPKTTTYLKSPHSFLENFMPNTGNTSRQVAFGNQWVRSKEGVWQELASAKFTGDATARAGFRQDYAGGLQAGEKQFFLKNCGFFDDNVPLNTDFTRKPLKKAPSIDFSRLP</sequence>
<evidence type="ECO:0000259" key="1">
    <source>
        <dbReference type="Pfam" id="PF16871"/>
    </source>
</evidence>
<proteinExistence type="predicted"/>
<dbReference type="Pfam" id="PF11958">
    <property type="entry name" value="DUF3472"/>
    <property type="match status" value="1"/>
</dbReference>
<name>A0A5N1JER4_9BACT</name>
<gene>
    <name evidence="2" type="ORF">F0P93_17010</name>
</gene>